<accession>A0A371P276</accession>
<dbReference type="RefSeq" id="WP_116050027.1">
    <property type="nucleotide sequence ID" value="NZ_QUBQ01000008.1"/>
</dbReference>
<protein>
    <submittedName>
        <fullName evidence="1">Uncharacterized protein</fullName>
    </submittedName>
</protein>
<proteinExistence type="predicted"/>
<evidence type="ECO:0000313" key="1">
    <source>
        <dbReference type="EMBL" id="REK69426.1"/>
    </source>
</evidence>
<name>A0A371P276_9BACL</name>
<dbReference type="EMBL" id="QUBQ01000008">
    <property type="protein sequence ID" value="REK69426.1"/>
    <property type="molecule type" value="Genomic_DNA"/>
</dbReference>
<dbReference type="OrthoDB" id="2804421at2"/>
<sequence>MLPDYKRPFEQKDYRGHFIWTKQLCKKLGVNSFYHACHQEELEEILNTGELNLRSKWGIELPIGSWQAPGVWVGLNDYYNNHYGPFRIKFRLEELIGKSFIAFRRSGDKSRYFFVQYEAQIPIFIKNGSQQMLNKITPKSYFEELDGVYCLKTDAVYDIILTNPISIHRAVIEPVTHQNKCIPQKCLGQTTKVQARRTLIEIAKNELNDRIRESVFIERFIKQFPDMEGRKAEIELPELD</sequence>
<gene>
    <name evidence="1" type="ORF">DX130_25075</name>
</gene>
<organism evidence="1 2">
    <name type="scientific">Paenibacillus paeoniae</name>
    <dbReference type="NCBI Taxonomy" id="2292705"/>
    <lineage>
        <taxon>Bacteria</taxon>
        <taxon>Bacillati</taxon>
        <taxon>Bacillota</taxon>
        <taxon>Bacilli</taxon>
        <taxon>Bacillales</taxon>
        <taxon>Paenibacillaceae</taxon>
        <taxon>Paenibacillus</taxon>
    </lineage>
</organism>
<evidence type="ECO:0000313" key="2">
    <source>
        <dbReference type="Proteomes" id="UP000261905"/>
    </source>
</evidence>
<dbReference type="Proteomes" id="UP000261905">
    <property type="component" value="Unassembled WGS sequence"/>
</dbReference>
<keyword evidence="2" id="KW-1185">Reference proteome</keyword>
<reference evidence="1 2" key="1">
    <citation type="submission" date="2018-08" db="EMBL/GenBank/DDBJ databases">
        <title>Paenibacillus sp. M4BSY-1, whole genome shotgun sequence.</title>
        <authorList>
            <person name="Tuo L."/>
        </authorList>
    </citation>
    <scope>NUCLEOTIDE SEQUENCE [LARGE SCALE GENOMIC DNA]</scope>
    <source>
        <strain evidence="1 2">M4BSY-1</strain>
    </source>
</reference>
<dbReference type="AlphaFoldDB" id="A0A371P276"/>
<comment type="caution">
    <text evidence="1">The sequence shown here is derived from an EMBL/GenBank/DDBJ whole genome shotgun (WGS) entry which is preliminary data.</text>
</comment>